<reference evidence="2 3" key="2">
    <citation type="submission" date="2024-10" db="EMBL/GenBank/DDBJ databases">
        <authorList>
            <person name="Ryan C."/>
        </authorList>
    </citation>
    <scope>NUCLEOTIDE SEQUENCE [LARGE SCALE GENOMIC DNA]</scope>
</reference>
<evidence type="ECO:0000313" key="2">
    <source>
        <dbReference type="EMBL" id="CAL5061674.1"/>
    </source>
</evidence>
<accession>A0ABC9EQM0</accession>
<evidence type="ECO:0000313" key="3">
    <source>
        <dbReference type="Proteomes" id="UP001497457"/>
    </source>
</evidence>
<dbReference type="Proteomes" id="UP001497457">
    <property type="component" value="Chromosome 5rd"/>
</dbReference>
<feature type="compositionally biased region" description="Polar residues" evidence="1">
    <location>
        <begin position="1"/>
        <end position="13"/>
    </location>
</feature>
<dbReference type="EMBL" id="OZ075115">
    <property type="protein sequence ID" value="CAL5061674.1"/>
    <property type="molecule type" value="Genomic_DNA"/>
</dbReference>
<organism evidence="2 3">
    <name type="scientific">Urochloa decumbens</name>
    <dbReference type="NCBI Taxonomy" id="240449"/>
    <lineage>
        <taxon>Eukaryota</taxon>
        <taxon>Viridiplantae</taxon>
        <taxon>Streptophyta</taxon>
        <taxon>Embryophyta</taxon>
        <taxon>Tracheophyta</taxon>
        <taxon>Spermatophyta</taxon>
        <taxon>Magnoliopsida</taxon>
        <taxon>Liliopsida</taxon>
        <taxon>Poales</taxon>
        <taxon>Poaceae</taxon>
        <taxon>PACMAD clade</taxon>
        <taxon>Panicoideae</taxon>
        <taxon>Panicodae</taxon>
        <taxon>Paniceae</taxon>
        <taxon>Melinidinae</taxon>
        <taxon>Urochloa</taxon>
    </lineage>
</organism>
<keyword evidence="3" id="KW-1185">Reference proteome</keyword>
<proteinExistence type="predicted"/>
<feature type="region of interest" description="Disordered" evidence="1">
    <location>
        <begin position="1"/>
        <end position="23"/>
    </location>
</feature>
<sequence>MDSGASPRSSSCSDLGPSHGGPEMALQQLLPWLDQGVKATVSADDGGHDDDLAGSETAAKTVKRRSAAQAGIARGVKVFLSGVAEMVGKRLEGSIPAAKFGHVAYIR</sequence>
<dbReference type="AlphaFoldDB" id="A0ABC9EQM0"/>
<evidence type="ECO:0000256" key="1">
    <source>
        <dbReference type="SAM" id="MobiDB-lite"/>
    </source>
</evidence>
<protein>
    <submittedName>
        <fullName evidence="2">Uncharacterized protein</fullName>
    </submittedName>
</protein>
<gene>
    <name evidence="2" type="ORF">URODEC1_LOCUS97858</name>
</gene>
<name>A0ABC9EQM0_9POAL</name>
<reference evidence="3" key="1">
    <citation type="submission" date="2024-06" db="EMBL/GenBank/DDBJ databases">
        <authorList>
            <person name="Ryan C."/>
        </authorList>
    </citation>
    <scope>NUCLEOTIDE SEQUENCE [LARGE SCALE GENOMIC DNA]</scope>
</reference>